<evidence type="ECO:0000313" key="10">
    <source>
        <dbReference type="Proteomes" id="UP000034680"/>
    </source>
</evidence>
<keyword evidence="4 7" id="KW-0472">Membrane</keyword>
<reference evidence="9 10" key="2">
    <citation type="submission" date="2015-05" db="EMBL/GenBank/DDBJ databases">
        <authorList>
            <person name="Morales-Cruz A."/>
            <person name="Amrine K.C."/>
            <person name="Cantu D."/>
        </authorList>
    </citation>
    <scope>NUCLEOTIDE SEQUENCE [LARGE SCALE GENOMIC DNA]</scope>
    <source>
        <strain evidence="9">DA912</strain>
    </source>
</reference>
<reference evidence="9 10" key="1">
    <citation type="submission" date="2015-05" db="EMBL/GenBank/DDBJ databases">
        <title>Distinctive expansion of gene families associated with plant cell wall degradation and secondary metabolism in the genomes of grapevine trunk pathogens.</title>
        <authorList>
            <person name="Lawrence D.P."/>
            <person name="Travadon R."/>
            <person name="Rolshausen P.E."/>
            <person name="Baumgartner K."/>
        </authorList>
    </citation>
    <scope>NUCLEOTIDE SEQUENCE [LARGE SCALE GENOMIC DNA]</scope>
    <source>
        <strain evidence="9">DA912</strain>
    </source>
</reference>
<feature type="compositionally biased region" description="Low complexity" evidence="6">
    <location>
        <begin position="316"/>
        <end position="327"/>
    </location>
</feature>
<comment type="subcellular location">
    <subcellularLocation>
        <location evidence="1">Membrane</location>
        <topology evidence="1">Multi-pass membrane protein</topology>
    </subcellularLocation>
</comment>
<dbReference type="AlphaFoldDB" id="A0A0G2H1Y3"/>
<dbReference type="Pfam" id="PF20684">
    <property type="entry name" value="Fung_rhodopsin"/>
    <property type="match status" value="1"/>
</dbReference>
<name>A0A0G2H1Y3_9PEZI</name>
<keyword evidence="10" id="KW-1185">Reference proteome</keyword>
<feature type="transmembrane region" description="Helical" evidence="7">
    <location>
        <begin position="150"/>
        <end position="178"/>
    </location>
</feature>
<dbReference type="InterPro" id="IPR049326">
    <property type="entry name" value="Rhodopsin_dom_fungi"/>
</dbReference>
<dbReference type="Proteomes" id="UP000034680">
    <property type="component" value="Unassembled WGS sequence"/>
</dbReference>
<feature type="region of interest" description="Disordered" evidence="6">
    <location>
        <begin position="354"/>
        <end position="387"/>
    </location>
</feature>
<dbReference type="InterPro" id="IPR052337">
    <property type="entry name" value="SAT4-like"/>
</dbReference>
<feature type="transmembrane region" description="Helical" evidence="7">
    <location>
        <begin position="118"/>
        <end position="138"/>
    </location>
</feature>
<feature type="transmembrane region" description="Helical" evidence="7">
    <location>
        <begin position="229"/>
        <end position="251"/>
    </location>
</feature>
<organism evidence="9 10">
    <name type="scientific">Diaporthe ampelina</name>
    <dbReference type="NCBI Taxonomy" id="1214573"/>
    <lineage>
        <taxon>Eukaryota</taxon>
        <taxon>Fungi</taxon>
        <taxon>Dikarya</taxon>
        <taxon>Ascomycota</taxon>
        <taxon>Pezizomycotina</taxon>
        <taxon>Sordariomycetes</taxon>
        <taxon>Sordariomycetidae</taxon>
        <taxon>Diaporthales</taxon>
        <taxon>Diaporthaceae</taxon>
        <taxon>Diaporthe</taxon>
    </lineage>
</organism>
<dbReference type="PANTHER" id="PTHR33048:SF47">
    <property type="entry name" value="INTEGRAL MEMBRANE PROTEIN-RELATED"/>
    <property type="match status" value="1"/>
</dbReference>
<proteinExistence type="inferred from homology"/>
<dbReference type="PANTHER" id="PTHR33048">
    <property type="entry name" value="PTH11-LIKE INTEGRAL MEMBRANE PROTEIN (AFU_ORTHOLOGUE AFUA_5G11245)"/>
    <property type="match status" value="1"/>
</dbReference>
<keyword evidence="3 7" id="KW-1133">Transmembrane helix</keyword>
<feature type="region of interest" description="Disordered" evidence="6">
    <location>
        <begin position="311"/>
        <end position="336"/>
    </location>
</feature>
<evidence type="ECO:0000256" key="7">
    <source>
        <dbReference type="SAM" id="Phobius"/>
    </source>
</evidence>
<evidence type="ECO:0000256" key="4">
    <source>
        <dbReference type="ARBA" id="ARBA00023136"/>
    </source>
</evidence>
<evidence type="ECO:0000256" key="2">
    <source>
        <dbReference type="ARBA" id="ARBA00022692"/>
    </source>
</evidence>
<feature type="transmembrane region" description="Helical" evidence="7">
    <location>
        <begin position="63"/>
        <end position="81"/>
    </location>
</feature>
<feature type="transmembrane region" description="Helical" evidence="7">
    <location>
        <begin position="28"/>
        <end position="51"/>
    </location>
</feature>
<sequence>MDTMEMAVAVAVRRAELTPEYLAEDRSYQLVGISIAFAILTTVILGLRFYAKRFQGGGLYADDMFLSAAYVVNLGMCAVGLRTVMTRIGGVGRHVEYVEESNPEQLTGWAQSILAFELIYFTSVALPKLGIICLYLRIFNWKGATRNAAWVLFALTAMTSVSLVVAACFQCTPIAFWWDRTIPGGRCFDVQSFFHAQALPGFVLDLAIMALPVQTIWHLKMPLVKRMALVAVFLVASFGIIASIIRARIFFSTAAFGDRTFASVDLVGWSIIETSVYIITGCLPHLRALVAHYTPASVKRAIKNTLSSSTARYGKSKGASGFSGSKSYNTQSRKGNNVQVHALDDDAIELTRQNNNWNRLSGGGGDDLERGLGAAPKTGMSARSGDTWLQDASPTVNVRSSQDTFQSRDRLGTPNDGQITVTTEVRLTRD</sequence>
<evidence type="ECO:0000313" key="9">
    <source>
        <dbReference type="EMBL" id="KKY29323.1"/>
    </source>
</evidence>
<gene>
    <name evidence="9" type="ORF">UCDDA912_g10753</name>
</gene>
<dbReference type="EMBL" id="LCUC01001011">
    <property type="protein sequence ID" value="KKY29323.1"/>
    <property type="molecule type" value="Genomic_DNA"/>
</dbReference>
<dbReference type="STRING" id="1214573.A0A0G2H1Y3"/>
<dbReference type="GO" id="GO:0016020">
    <property type="term" value="C:membrane"/>
    <property type="evidence" value="ECO:0007669"/>
    <property type="project" value="UniProtKB-SubCell"/>
</dbReference>
<evidence type="ECO:0000259" key="8">
    <source>
        <dbReference type="Pfam" id="PF20684"/>
    </source>
</evidence>
<comment type="caution">
    <text evidence="9">The sequence shown here is derived from an EMBL/GenBank/DDBJ whole genome shotgun (WGS) entry which is preliminary data.</text>
</comment>
<keyword evidence="2 7" id="KW-0812">Transmembrane</keyword>
<evidence type="ECO:0000256" key="6">
    <source>
        <dbReference type="SAM" id="MobiDB-lite"/>
    </source>
</evidence>
<comment type="similarity">
    <text evidence="5">Belongs to the SAT4 family.</text>
</comment>
<feature type="transmembrane region" description="Helical" evidence="7">
    <location>
        <begin position="198"/>
        <end position="217"/>
    </location>
</feature>
<dbReference type="OrthoDB" id="5342292at2759"/>
<evidence type="ECO:0000256" key="1">
    <source>
        <dbReference type="ARBA" id="ARBA00004141"/>
    </source>
</evidence>
<feature type="domain" description="Rhodopsin" evidence="8">
    <location>
        <begin position="47"/>
        <end position="291"/>
    </location>
</feature>
<evidence type="ECO:0000256" key="5">
    <source>
        <dbReference type="ARBA" id="ARBA00038359"/>
    </source>
</evidence>
<evidence type="ECO:0000256" key="3">
    <source>
        <dbReference type="ARBA" id="ARBA00022989"/>
    </source>
</evidence>
<accession>A0A0G2H1Y3</accession>
<protein>
    <submittedName>
        <fullName evidence="9">Putative integral membrane protein</fullName>
    </submittedName>
</protein>